<dbReference type="Proteomes" id="UP000753961">
    <property type="component" value="Unassembled WGS sequence"/>
</dbReference>
<name>A0A953L8C3_9BACT</name>
<organism evidence="2 3">
    <name type="scientific">Membranihabitans marinus</name>
    <dbReference type="NCBI Taxonomy" id="1227546"/>
    <lineage>
        <taxon>Bacteria</taxon>
        <taxon>Pseudomonadati</taxon>
        <taxon>Bacteroidota</taxon>
        <taxon>Saprospiria</taxon>
        <taxon>Saprospirales</taxon>
        <taxon>Saprospiraceae</taxon>
        <taxon>Membranihabitans</taxon>
    </lineage>
</organism>
<feature type="domain" description="Neutral/alkaline non-lysosomal ceramidase N-terminal" evidence="1">
    <location>
        <begin position="38"/>
        <end position="297"/>
    </location>
</feature>
<accession>A0A953L8C3</accession>
<dbReference type="Pfam" id="PF04734">
    <property type="entry name" value="Ceramidase_alk"/>
    <property type="match status" value="1"/>
</dbReference>
<dbReference type="AlphaFoldDB" id="A0A953L8C3"/>
<evidence type="ECO:0000313" key="2">
    <source>
        <dbReference type="EMBL" id="MBY5959667.1"/>
    </source>
</evidence>
<sequence>MKNRVIQSVKKDSVLLAVVLIFTLLFSGPSYAQNKVFRAGASLSNITPPLGLEIVGNYNRPQANYIHDQLHVKTVVLDDGNETLVFAIVDNVGVKREVYDAAKAIIENKLKIPASHVMIAATHTHSAVSAGKQGMERRGWQYGEPLDAYQLFVAKRIADGVQTALANLEPARIAWGSVDVPEHVFNRRWIMKNEVWSPLGFKDKAKMNPGVAHPNLDKPAGPTDPEVSFLAVETLEGQPISVIGNYSLHYVGGVPSGHISADYFAIFGDRIQQLLEADRQDPPFVGILTNGTSGDINNINWPGPRGERYPAYGKMRYVANDVAEKVFGVYQSLDFQEWVPLGAAASELTLDIRRASPELLANMEKVRKRPDDDKPLYHSLEKIYAERIRIHEEEWPDEIDIVLQTFKIGDLGIAAIPFEVFAETGLEIKEKSPFADAFTIELANGSYGYLPTPEQHEVGGYETWLTTNKVQKDASRLIVSELMDLFGHIE</sequence>
<keyword evidence="3" id="KW-1185">Reference proteome</keyword>
<evidence type="ECO:0000259" key="1">
    <source>
        <dbReference type="Pfam" id="PF04734"/>
    </source>
</evidence>
<dbReference type="InterPro" id="IPR031329">
    <property type="entry name" value="NEUT/ALK_ceramidase_N"/>
</dbReference>
<evidence type="ECO:0000313" key="3">
    <source>
        <dbReference type="Proteomes" id="UP000753961"/>
    </source>
</evidence>
<dbReference type="RefSeq" id="WP_222581203.1">
    <property type="nucleotide sequence ID" value="NZ_JAHVHU010000016.1"/>
</dbReference>
<proteinExistence type="predicted"/>
<reference evidence="2" key="1">
    <citation type="submission" date="2021-06" db="EMBL/GenBank/DDBJ databases">
        <title>44 bacteria genomes isolated from Dapeng, Shenzhen.</title>
        <authorList>
            <person name="Zheng W."/>
            <person name="Yu S."/>
            <person name="Huang Y."/>
        </authorList>
    </citation>
    <scope>NUCLEOTIDE SEQUENCE</scope>
    <source>
        <strain evidence="2">DP5N28-2</strain>
    </source>
</reference>
<gene>
    <name evidence="2" type="ORF">KUV50_16050</name>
</gene>
<dbReference type="EMBL" id="JAHVHU010000016">
    <property type="protein sequence ID" value="MBY5959667.1"/>
    <property type="molecule type" value="Genomic_DNA"/>
</dbReference>
<protein>
    <submittedName>
        <fullName evidence="2">Neutral/alkaline non-lysosomal ceramidase N-terminal domain-containing protein</fullName>
    </submittedName>
</protein>
<comment type="caution">
    <text evidence="2">The sequence shown here is derived from an EMBL/GenBank/DDBJ whole genome shotgun (WGS) entry which is preliminary data.</text>
</comment>